<dbReference type="EMBL" id="JASGBQ010000013">
    <property type="protein sequence ID" value="MDI9242492.1"/>
    <property type="molecule type" value="Genomic_DNA"/>
</dbReference>
<evidence type="ECO:0000256" key="2">
    <source>
        <dbReference type="ARBA" id="ARBA00022475"/>
    </source>
</evidence>
<gene>
    <name evidence="8" type="ORF">QJ036_08420</name>
</gene>
<dbReference type="Pfam" id="PF01790">
    <property type="entry name" value="LGT"/>
    <property type="match status" value="1"/>
</dbReference>
<dbReference type="GO" id="GO:0008961">
    <property type="term" value="F:phosphatidylglycerol-prolipoprotein diacylglyceryl transferase activity"/>
    <property type="evidence" value="ECO:0007669"/>
    <property type="project" value="InterPro"/>
</dbReference>
<feature type="transmembrane region" description="Helical" evidence="7">
    <location>
        <begin position="75"/>
        <end position="92"/>
    </location>
</feature>
<proteinExistence type="inferred from homology"/>
<evidence type="ECO:0000256" key="7">
    <source>
        <dbReference type="SAM" id="Phobius"/>
    </source>
</evidence>
<evidence type="ECO:0000256" key="4">
    <source>
        <dbReference type="ARBA" id="ARBA00022692"/>
    </source>
</evidence>
<feature type="transmembrane region" description="Helical" evidence="7">
    <location>
        <begin position="12"/>
        <end position="31"/>
    </location>
</feature>
<comment type="similarity">
    <text evidence="1">Belongs to the Lgt family.</text>
</comment>
<dbReference type="Proteomes" id="UP001300383">
    <property type="component" value="Unassembled WGS sequence"/>
</dbReference>
<dbReference type="InterPro" id="IPR001640">
    <property type="entry name" value="Lgt"/>
</dbReference>
<protein>
    <submittedName>
        <fullName evidence="8">Prolipoprotein diacylglyceryl transferase</fullName>
        <ecNumber evidence="8">2.4.99.-</ecNumber>
    </submittedName>
</protein>
<evidence type="ECO:0000256" key="3">
    <source>
        <dbReference type="ARBA" id="ARBA00022679"/>
    </source>
</evidence>
<feature type="transmembrane region" description="Helical" evidence="7">
    <location>
        <begin position="200"/>
        <end position="219"/>
    </location>
</feature>
<dbReference type="PANTHER" id="PTHR30589:SF0">
    <property type="entry name" value="PHOSPHATIDYLGLYCEROL--PROLIPOPROTEIN DIACYLGLYCERYL TRANSFERASE"/>
    <property type="match status" value="1"/>
</dbReference>
<evidence type="ECO:0000256" key="6">
    <source>
        <dbReference type="ARBA" id="ARBA00023136"/>
    </source>
</evidence>
<keyword evidence="4 7" id="KW-0812">Transmembrane</keyword>
<keyword evidence="2" id="KW-1003">Cell membrane</keyword>
<evidence type="ECO:0000256" key="5">
    <source>
        <dbReference type="ARBA" id="ARBA00022989"/>
    </source>
</evidence>
<dbReference type="GO" id="GO:0005886">
    <property type="term" value="C:plasma membrane"/>
    <property type="evidence" value="ECO:0007669"/>
    <property type="project" value="InterPro"/>
</dbReference>
<reference evidence="8 9" key="1">
    <citation type="submission" date="2023-05" db="EMBL/GenBank/DDBJ databases">
        <title>[ruminococcus] sp. nov., isolated from a pig farm feces dump.</title>
        <authorList>
            <person name="Chang Y.-H."/>
        </authorList>
    </citation>
    <scope>NUCLEOTIDE SEQUENCE [LARGE SCALE GENOMIC DNA]</scope>
    <source>
        <strain evidence="8 9">YH-rum2234</strain>
    </source>
</reference>
<accession>A0AAP4BAX7</accession>
<dbReference type="EC" id="2.4.99.-" evidence="8"/>
<evidence type="ECO:0000313" key="9">
    <source>
        <dbReference type="Proteomes" id="UP001300383"/>
    </source>
</evidence>
<dbReference type="GO" id="GO:0042158">
    <property type="term" value="P:lipoprotein biosynthetic process"/>
    <property type="evidence" value="ECO:0007669"/>
    <property type="project" value="InterPro"/>
</dbReference>
<sequence>MNEILPWGKEHALFLLLFFATAVCCVWLSMVRKRLKMPLYAVFPVAVLHTLIGVLSVKIFAFLETGFNPNSLGNMSLFGGVFFMPLVYWAGAKLTKRNLGLVCDLLTPCMIFTVMCARVNCILSGCCFGLPIPGMNGLRWPTREAELVFYLVLLVLLVRKVWCGQTHGEIYPLYMASYGAFRFVVEFFRHQEYSLGIFHLSHLWAAVSFAIGLSIYVELQAKGKKVRR</sequence>
<feature type="transmembrane region" description="Helical" evidence="7">
    <location>
        <begin position="38"/>
        <end position="63"/>
    </location>
</feature>
<keyword evidence="9" id="KW-1185">Reference proteome</keyword>
<keyword evidence="5 7" id="KW-1133">Transmembrane helix</keyword>
<organism evidence="8 9">
    <name type="scientific">Fusibacillus kribbianus</name>
    <dbReference type="NCBI Taxonomy" id="3044208"/>
    <lineage>
        <taxon>Bacteria</taxon>
        <taxon>Bacillati</taxon>
        <taxon>Bacillota</taxon>
        <taxon>Clostridia</taxon>
        <taxon>Lachnospirales</taxon>
        <taxon>Lachnospiraceae</taxon>
        <taxon>Fusibacillus</taxon>
    </lineage>
</organism>
<name>A0AAP4BAX7_9FIRM</name>
<dbReference type="RefSeq" id="WP_283230940.1">
    <property type="nucleotide sequence ID" value="NZ_JASGBQ010000013.1"/>
</dbReference>
<evidence type="ECO:0000256" key="1">
    <source>
        <dbReference type="ARBA" id="ARBA00007150"/>
    </source>
</evidence>
<keyword evidence="8" id="KW-0328">Glycosyltransferase</keyword>
<keyword evidence="3 8" id="KW-0808">Transferase</keyword>
<comment type="caution">
    <text evidence="8">The sequence shown here is derived from an EMBL/GenBank/DDBJ whole genome shotgun (WGS) entry which is preliminary data.</text>
</comment>
<dbReference type="AlphaFoldDB" id="A0AAP4BAX7"/>
<keyword evidence="6 7" id="KW-0472">Membrane</keyword>
<evidence type="ECO:0000313" key="8">
    <source>
        <dbReference type="EMBL" id="MDI9242492.1"/>
    </source>
</evidence>
<dbReference type="PANTHER" id="PTHR30589">
    <property type="entry name" value="PROLIPOPROTEIN DIACYLGLYCERYL TRANSFERASE"/>
    <property type="match status" value="1"/>
</dbReference>